<keyword evidence="9" id="KW-1185">Reference proteome</keyword>
<dbReference type="GO" id="GO:0003723">
    <property type="term" value="F:RNA binding"/>
    <property type="evidence" value="ECO:0007669"/>
    <property type="project" value="UniProtKB-KW"/>
</dbReference>
<comment type="subunit">
    <text evidence="2">Homotetramer.</text>
</comment>
<name>A0A0J6FYJ7_9BACL</name>
<dbReference type="Proteomes" id="UP000035996">
    <property type="component" value="Unassembled WGS sequence"/>
</dbReference>
<protein>
    <submittedName>
        <fullName evidence="8">Zinc-binding alcohol dehydrogenase</fullName>
    </submittedName>
</protein>
<evidence type="ECO:0000256" key="4">
    <source>
        <dbReference type="ARBA" id="ARBA00022857"/>
    </source>
</evidence>
<dbReference type="PANTHER" id="PTHR44154">
    <property type="entry name" value="QUINONE OXIDOREDUCTASE"/>
    <property type="match status" value="1"/>
</dbReference>
<dbReference type="RefSeq" id="WP_048310618.1">
    <property type="nucleotide sequence ID" value="NZ_CP119526.1"/>
</dbReference>
<dbReference type="GO" id="GO:0005737">
    <property type="term" value="C:cytoplasm"/>
    <property type="evidence" value="ECO:0007669"/>
    <property type="project" value="UniProtKB-SubCell"/>
</dbReference>
<dbReference type="InterPro" id="IPR011032">
    <property type="entry name" value="GroES-like_sf"/>
</dbReference>
<accession>A0A0J6FYJ7</accession>
<sequence length="327" mass="35001">MKALVLNDKGLWDTMTVEEIETPTPGKGEVLVNIHAAGLNPVDYKTATNGNPNWTYPHVLGLDGAGIIEQVGEDVTEWNPGDRVVYHGDLTKKGTFAEYAITSAHTISALPDSIPFEDAAAIPTAGYTAYQALFRKLHIHKGQKILIHAGAGGVGGFAIQMAKYMGLTVITTASKHNHNFVKQLGADYAIDYKEEDFVERVLEITNGIGVNAVLDAVSGDNATKSLDTLTFNGQIAYIAGAPDFTQGVSFARPLSFHQIALGGVHQSSNTAEQADLAAMGDEMINLLLGGYVDPLIHQIVSLEDVPQALVELSERHVTGKIVAKVKE</sequence>
<dbReference type="CDD" id="cd08271">
    <property type="entry name" value="MDR5"/>
    <property type="match status" value="1"/>
</dbReference>
<dbReference type="PROSITE" id="PS01162">
    <property type="entry name" value="QOR_ZETA_CRYSTAL"/>
    <property type="match status" value="1"/>
</dbReference>
<proteinExistence type="predicted"/>
<dbReference type="Pfam" id="PF08240">
    <property type="entry name" value="ADH_N"/>
    <property type="match status" value="1"/>
</dbReference>
<keyword evidence="6" id="KW-0007">Acetylation</keyword>
<dbReference type="AlphaFoldDB" id="A0A0J6FYJ7"/>
<evidence type="ECO:0000313" key="9">
    <source>
        <dbReference type="Proteomes" id="UP000035996"/>
    </source>
</evidence>
<dbReference type="InterPro" id="IPR013149">
    <property type="entry name" value="ADH-like_C"/>
</dbReference>
<dbReference type="PATRIC" id="fig|157733.3.peg.4245"/>
<dbReference type="InterPro" id="IPR051603">
    <property type="entry name" value="Zinc-ADH_QOR/CCCR"/>
</dbReference>
<dbReference type="GO" id="GO:0008270">
    <property type="term" value="F:zinc ion binding"/>
    <property type="evidence" value="ECO:0007669"/>
    <property type="project" value="InterPro"/>
</dbReference>
<dbReference type="InterPro" id="IPR013154">
    <property type="entry name" value="ADH-like_N"/>
</dbReference>
<dbReference type="InterPro" id="IPR036291">
    <property type="entry name" value="NAD(P)-bd_dom_sf"/>
</dbReference>
<organism evidence="8 9">
    <name type="scientific">Guptibacillus hwajinpoensis</name>
    <dbReference type="NCBI Taxonomy" id="208199"/>
    <lineage>
        <taxon>Bacteria</taxon>
        <taxon>Bacillati</taxon>
        <taxon>Bacillota</taxon>
        <taxon>Bacilli</taxon>
        <taxon>Bacillales</taxon>
        <taxon>Guptibacillaceae</taxon>
        <taxon>Guptibacillus</taxon>
    </lineage>
</organism>
<evidence type="ECO:0000256" key="2">
    <source>
        <dbReference type="ARBA" id="ARBA00011881"/>
    </source>
</evidence>
<evidence type="ECO:0000256" key="5">
    <source>
        <dbReference type="ARBA" id="ARBA00022884"/>
    </source>
</evidence>
<dbReference type="InterPro" id="IPR002364">
    <property type="entry name" value="Quin_OxRdtase/zeta-crystal_CS"/>
</dbReference>
<evidence type="ECO:0000259" key="7">
    <source>
        <dbReference type="SMART" id="SM00829"/>
    </source>
</evidence>
<dbReference type="Gene3D" id="3.90.180.10">
    <property type="entry name" value="Medium-chain alcohol dehydrogenases, catalytic domain"/>
    <property type="match status" value="1"/>
</dbReference>
<keyword evidence="5" id="KW-0694">RNA-binding</keyword>
<dbReference type="SUPFAM" id="SSF50129">
    <property type="entry name" value="GroES-like"/>
    <property type="match status" value="1"/>
</dbReference>
<reference evidence="8" key="1">
    <citation type="submission" date="2015-06" db="EMBL/GenBank/DDBJ databases">
        <authorList>
            <person name="Liu B."/>
            <person name="Wang J."/>
            <person name="Zhu Y."/>
            <person name="Liu G."/>
            <person name="Chen Q."/>
            <person name="Zheng C."/>
            <person name="Che J."/>
            <person name="Ge C."/>
            <person name="Shi H."/>
            <person name="Pan Z."/>
            <person name="Liu X."/>
        </authorList>
    </citation>
    <scope>NUCLEOTIDE SEQUENCE [LARGE SCALE GENOMIC DNA]</scope>
    <source>
        <strain evidence="8">DSM 16346</strain>
    </source>
</reference>
<dbReference type="InterPro" id="IPR020843">
    <property type="entry name" value="ER"/>
</dbReference>
<dbReference type="Gene3D" id="3.40.50.720">
    <property type="entry name" value="NAD(P)-binding Rossmann-like Domain"/>
    <property type="match status" value="1"/>
</dbReference>
<dbReference type="STRING" id="157733.AB986_09710"/>
<dbReference type="Pfam" id="PF00107">
    <property type="entry name" value="ADH_zinc_N"/>
    <property type="match status" value="1"/>
</dbReference>
<feature type="domain" description="Enoyl reductase (ER)" evidence="7">
    <location>
        <begin position="10"/>
        <end position="323"/>
    </location>
</feature>
<comment type="subcellular location">
    <subcellularLocation>
        <location evidence="1">Cytoplasm</location>
    </subcellularLocation>
</comment>
<keyword evidence="3" id="KW-0963">Cytoplasm</keyword>
<evidence type="ECO:0000256" key="6">
    <source>
        <dbReference type="ARBA" id="ARBA00022990"/>
    </source>
</evidence>
<dbReference type="OrthoDB" id="9792162at2"/>
<evidence type="ECO:0000256" key="3">
    <source>
        <dbReference type="ARBA" id="ARBA00022490"/>
    </source>
</evidence>
<dbReference type="GO" id="GO:0016491">
    <property type="term" value="F:oxidoreductase activity"/>
    <property type="evidence" value="ECO:0007669"/>
    <property type="project" value="InterPro"/>
</dbReference>
<dbReference type="SUPFAM" id="SSF51735">
    <property type="entry name" value="NAD(P)-binding Rossmann-fold domains"/>
    <property type="match status" value="1"/>
</dbReference>
<evidence type="ECO:0000256" key="1">
    <source>
        <dbReference type="ARBA" id="ARBA00004496"/>
    </source>
</evidence>
<dbReference type="SMART" id="SM00829">
    <property type="entry name" value="PKS_ER"/>
    <property type="match status" value="1"/>
</dbReference>
<dbReference type="PANTHER" id="PTHR44154:SF1">
    <property type="entry name" value="QUINONE OXIDOREDUCTASE"/>
    <property type="match status" value="1"/>
</dbReference>
<comment type="caution">
    <text evidence="8">The sequence shown here is derived from an EMBL/GenBank/DDBJ whole genome shotgun (WGS) entry which is preliminary data.</text>
</comment>
<evidence type="ECO:0000313" key="8">
    <source>
        <dbReference type="EMBL" id="KMM39447.1"/>
    </source>
</evidence>
<gene>
    <name evidence="8" type="ORF">AB986_09710</name>
</gene>
<dbReference type="EMBL" id="LELK01000001">
    <property type="protein sequence ID" value="KMM39447.1"/>
    <property type="molecule type" value="Genomic_DNA"/>
</dbReference>
<keyword evidence="4" id="KW-0521">NADP</keyword>